<feature type="transmembrane region" description="Helical" evidence="1">
    <location>
        <begin position="141"/>
        <end position="162"/>
    </location>
</feature>
<dbReference type="PANTHER" id="PTHR34821:SF2">
    <property type="entry name" value="INNER MEMBRANE PROTEIN YDCZ"/>
    <property type="match status" value="1"/>
</dbReference>
<protein>
    <recommendedName>
        <fullName evidence="3">EamA domain-containing protein</fullName>
    </recommendedName>
</protein>
<sequence length="164" mass="17862">MASYFGQLMVAVAGGLAAGLQSPFAGIMGQKTHEVTSVFFTYGLGALLASLLTLILVLVQKNDTDNNNNNNNNKEMLLENWRDIPWYAFLAGPMGLVVVGSISYTTPRLGATTSTTVFVLVWLCFAAVVDHFGWFDVPMKSIFNVSRLLGIRALILGTWLVVKD</sequence>
<evidence type="ECO:0000313" key="2">
    <source>
        <dbReference type="EMBL" id="CAE0420149.1"/>
    </source>
</evidence>
<proteinExistence type="predicted"/>
<dbReference type="AlphaFoldDB" id="A0A7S3PBC1"/>
<keyword evidence="1" id="KW-1133">Transmembrane helix</keyword>
<evidence type="ECO:0008006" key="3">
    <source>
        <dbReference type="Google" id="ProtNLM"/>
    </source>
</evidence>
<organism evidence="2">
    <name type="scientific">Amphora coffeiformis</name>
    <dbReference type="NCBI Taxonomy" id="265554"/>
    <lineage>
        <taxon>Eukaryota</taxon>
        <taxon>Sar</taxon>
        <taxon>Stramenopiles</taxon>
        <taxon>Ochrophyta</taxon>
        <taxon>Bacillariophyta</taxon>
        <taxon>Bacillariophyceae</taxon>
        <taxon>Bacillariophycidae</taxon>
        <taxon>Thalassiophysales</taxon>
        <taxon>Catenulaceae</taxon>
        <taxon>Amphora</taxon>
    </lineage>
</organism>
<gene>
    <name evidence="2" type="ORF">ACOF00016_LOCUS16936</name>
</gene>
<dbReference type="PANTHER" id="PTHR34821">
    <property type="entry name" value="INNER MEMBRANE PROTEIN YDCZ"/>
    <property type="match status" value="1"/>
</dbReference>
<name>A0A7S3PBC1_9STRA</name>
<dbReference type="EMBL" id="HBIM01022881">
    <property type="protein sequence ID" value="CAE0420149.1"/>
    <property type="molecule type" value="Transcribed_RNA"/>
</dbReference>
<dbReference type="GO" id="GO:0005886">
    <property type="term" value="C:plasma membrane"/>
    <property type="evidence" value="ECO:0007669"/>
    <property type="project" value="TreeGrafter"/>
</dbReference>
<keyword evidence="1" id="KW-0812">Transmembrane</keyword>
<feature type="transmembrane region" description="Helical" evidence="1">
    <location>
        <begin position="39"/>
        <end position="59"/>
    </location>
</feature>
<keyword evidence="1" id="KW-0472">Membrane</keyword>
<evidence type="ECO:0000256" key="1">
    <source>
        <dbReference type="SAM" id="Phobius"/>
    </source>
</evidence>
<feature type="transmembrane region" description="Helical" evidence="1">
    <location>
        <begin position="116"/>
        <end position="135"/>
    </location>
</feature>
<accession>A0A7S3PBC1</accession>
<dbReference type="InterPro" id="IPR006750">
    <property type="entry name" value="YdcZ"/>
</dbReference>
<dbReference type="Pfam" id="PF04657">
    <property type="entry name" value="DMT_YdcZ"/>
    <property type="match status" value="1"/>
</dbReference>
<reference evidence="2" key="1">
    <citation type="submission" date="2021-01" db="EMBL/GenBank/DDBJ databases">
        <authorList>
            <person name="Corre E."/>
            <person name="Pelletier E."/>
            <person name="Niang G."/>
            <person name="Scheremetjew M."/>
            <person name="Finn R."/>
            <person name="Kale V."/>
            <person name="Holt S."/>
            <person name="Cochrane G."/>
            <person name="Meng A."/>
            <person name="Brown T."/>
            <person name="Cohen L."/>
        </authorList>
    </citation>
    <scope>NUCLEOTIDE SEQUENCE</scope>
    <source>
        <strain evidence="2">CCMP127</strain>
    </source>
</reference>
<feature type="transmembrane region" description="Helical" evidence="1">
    <location>
        <begin position="6"/>
        <end position="27"/>
    </location>
</feature>
<feature type="transmembrane region" description="Helical" evidence="1">
    <location>
        <begin position="84"/>
        <end position="104"/>
    </location>
</feature>